<keyword evidence="2" id="KW-1185">Reference proteome</keyword>
<evidence type="ECO:0000313" key="2">
    <source>
        <dbReference type="Proteomes" id="UP000003781"/>
    </source>
</evidence>
<sequence>MNKDNPNIKDDLREEYDLTTLKVRKFGRNRKSFAGHTVRLDDDVAEMFPNSEAVNEALRFLMRVTQQNQSPKR</sequence>
<dbReference type="RefSeq" id="WP_008276543.1">
    <property type="nucleotide sequence ID" value="NZ_AAXW01000026.1"/>
</dbReference>
<dbReference type="OrthoDB" id="532567at2"/>
<dbReference type="AlphaFoldDB" id="A3IT38"/>
<organism evidence="1 2">
    <name type="scientific">Crocosphaera chwakensis CCY0110</name>
    <dbReference type="NCBI Taxonomy" id="391612"/>
    <lineage>
        <taxon>Bacteria</taxon>
        <taxon>Bacillati</taxon>
        <taxon>Cyanobacteriota</taxon>
        <taxon>Cyanophyceae</taxon>
        <taxon>Oscillatoriophycideae</taxon>
        <taxon>Chroococcales</taxon>
        <taxon>Aphanothecaceae</taxon>
        <taxon>Crocosphaera</taxon>
        <taxon>Crocosphaera chwakensis</taxon>
    </lineage>
</organism>
<dbReference type="Proteomes" id="UP000003781">
    <property type="component" value="Unassembled WGS sequence"/>
</dbReference>
<protein>
    <submittedName>
        <fullName evidence="1">Uncharacterized protein</fullName>
    </submittedName>
</protein>
<accession>A3IT38</accession>
<dbReference type="EMBL" id="AAXW01000026">
    <property type="protein sequence ID" value="EAZ90342.1"/>
    <property type="molecule type" value="Genomic_DNA"/>
</dbReference>
<dbReference type="eggNOG" id="ENOG5032YPD">
    <property type="taxonomic scope" value="Bacteria"/>
</dbReference>
<comment type="caution">
    <text evidence="1">The sequence shown here is derived from an EMBL/GenBank/DDBJ whole genome shotgun (WGS) entry which is preliminary data.</text>
</comment>
<name>A3IT38_9CHRO</name>
<evidence type="ECO:0000313" key="1">
    <source>
        <dbReference type="EMBL" id="EAZ90342.1"/>
    </source>
</evidence>
<gene>
    <name evidence="1" type="ORF">CY0110_04728</name>
</gene>
<reference evidence="1 2" key="1">
    <citation type="submission" date="2007-03" db="EMBL/GenBank/DDBJ databases">
        <authorList>
            <person name="Stal L."/>
            <person name="Ferriera S."/>
            <person name="Johnson J."/>
            <person name="Kravitz S."/>
            <person name="Beeson K."/>
            <person name="Sutton G."/>
            <person name="Rogers Y.-H."/>
            <person name="Friedman R."/>
            <person name="Frazier M."/>
            <person name="Venter J.C."/>
        </authorList>
    </citation>
    <scope>NUCLEOTIDE SEQUENCE [LARGE SCALE GENOMIC DNA]</scope>
    <source>
        <strain evidence="1 2">CCY0110</strain>
    </source>
</reference>
<proteinExistence type="predicted"/>